<accession>A0AA88W281</accession>
<gene>
    <name evidence="1" type="ORF">RJ639_005440</name>
</gene>
<protein>
    <recommendedName>
        <fullName evidence="3">Eukaryotic initiation factor 4A</fullName>
    </recommendedName>
</protein>
<dbReference type="Proteomes" id="UP001188597">
    <property type="component" value="Unassembled WGS sequence"/>
</dbReference>
<comment type="caution">
    <text evidence="1">The sequence shown here is derived from an EMBL/GenBank/DDBJ whole genome shotgun (WGS) entry which is preliminary data.</text>
</comment>
<dbReference type="InterPro" id="IPR027417">
    <property type="entry name" value="P-loop_NTPase"/>
</dbReference>
<proteinExistence type="predicted"/>
<dbReference type="Gene3D" id="3.40.50.300">
    <property type="entry name" value="P-loop containing nucleotide triphosphate hydrolases"/>
    <property type="match status" value="1"/>
</dbReference>
<evidence type="ECO:0000313" key="2">
    <source>
        <dbReference type="Proteomes" id="UP001188597"/>
    </source>
</evidence>
<dbReference type="EMBL" id="JAVXUP010001118">
    <property type="protein sequence ID" value="KAK3015785.1"/>
    <property type="molecule type" value="Genomic_DNA"/>
</dbReference>
<reference evidence="1" key="1">
    <citation type="submission" date="2022-12" db="EMBL/GenBank/DDBJ databases">
        <title>Draft genome assemblies for two species of Escallonia (Escalloniales).</title>
        <authorList>
            <person name="Chanderbali A."/>
            <person name="Dervinis C."/>
            <person name="Anghel I."/>
            <person name="Soltis D."/>
            <person name="Soltis P."/>
            <person name="Zapata F."/>
        </authorList>
    </citation>
    <scope>NUCLEOTIDE SEQUENCE</scope>
    <source>
        <strain evidence="1">UCBG64.0493</strain>
        <tissue evidence="1">Leaf</tissue>
    </source>
</reference>
<keyword evidence="2" id="KW-1185">Reference proteome</keyword>
<organism evidence="1 2">
    <name type="scientific">Escallonia herrerae</name>
    <dbReference type="NCBI Taxonomy" id="1293975"/>
    <lineage>
        <taxon>Eukaryota</taxon>
        <taxon>Viridiplantae</taxon>
        <taxon>Streptophyta</taxon>
        <taxon>Embryophyta</taxon>
        <taxon>Tracheophyta</taxon>
        <taxon>Spermatophyta</taxon>
        <taxon>Magnoliopsida</taxon>
        <taxon>eudicotyledons</taxon>
        <taxon>Gunneridae</taxon>
        <taxon>Pentapetalae</taxon>
        <taxon>asterids</taxon>
        <taxon>campanulids</taxon>
        <taxon>Escalloniales</taxon>
        <taxon>Escalloniaceae</taxon>
        <taxon>Escallonia</taxon>
    </lineage>
</organism>
<sequence>MEAVESPSPPHSNFSQQRHFYLAVDRLKFRMETVVELLGMAGCRRSLPMVVCCGTRDELDAVCSAVSNLTCFSIATLYSDLDKSERALILDKFRQATTKWNQNASVRSGDEEETGKEEQKSKMIIVTDACLPLLASGESPISARILINYELPTKKVQEKEKALAAMETYMRRMTTCLAADGIVINMVVGGEVVTLKSIEDNSSLVIEEMPMHVSADAKWMKEHVIFGLSGSVHFRLGPHRDRQPVPMTEETDMKLMTRY</sequence>
<name>A0AA88W281_9ASTE</name>
<dbReference type="AlphaFoldDB" id="A0AA88W281"/>
<evidence type="ECO:0000313" key="1">
    <source>
        <dbReference type="EMBL" id="KAK3015785.1"/>
    </source>
</evidence>
<evidence type="ECO:0008006" key="3">
    <source>
        <dbReference type="Google" id="ProtNLM"/>
    </source>
</evidence>